<dbReference type="OrthoDB" id="5412996at2759"/>
<accession>A0A9W9RJP8</accession>
<comment type="caution">
    <text evidence="1">The sequence shown here is derived from an EMBL/GenBank/DDBJ whole genome shotgun (WGS) entry which is preliminary data.</text>
</comment>
<protein>
    <submittedName>
        <fullName evidence="1">Uncharacterized protein</fullName>
    </submittedName>
</protein>
<dbReference type="EMBL" id="JAPZBT010000004">
    <property type="protein sequence ID" value="KAJ5360810.1"/>
    <property type="molecule type" value="Genomic_DNA"/>
</dbReference>
<keyword evidence="2" id="KW-1185">Reference proteome</keyword>
<evidence type="ECO:0000313" key="2">
    <source>
        <dbReference type="Proteomes" id="UP001147752"/>
    </source>
</evidence>
<proteinExistence type="predicted"/>
<reference evidence="1" key="2">
    <citation type="journal article" date="2023" name="IMA Fungus">
        <title>Comparative genomic study of the Penicillium genus elucidates a diverse pangenome and 15 lateral gene transfer events.</title>
        <authorList>
            <person name="Petersen C."/>
            <person name="Sorensen T."/>
            <person name="Nielsen M.R."/>
            <person name="Sondergaard T.E."/>
            <person name="Sorensen J.L."/>
            <person name="Fitzpatrick D.A."/>
            <person name="Frisvad J.C."/>
            <person name="Nielsen K.L."/>
        </authorList>
    </citation>
    <scope>NUCLEOTIDE SEQUENCE</scope>
    <source>
        <strain evidence="1">IBT 3081</strain>
    </source>
</reference>
<dbReference type="GeneID" id="81466907"/>
<gene>
    <name evidence="1" type="ORF">N7517_010001</name>
</gene>
<sequence>MYAARNSFAFDAIYWKNIDQRFFGLTCLDSTHSWKERLDILQPEERQKLDDYVDLKLHQMKTRVLAWDPDDYTLEYMAKIDGMDA</sequence>
<evidence type="ECO:0000313" key="1">
    <source>
        <dbReference type="EMBL" id="KAJ5360810.1"/>
    </source>
</evidence>
<organism evidence="1 2">
    <name type="scientific">Penicillium concentricum</name>
    <dbReference type="NCBI Taxonomy" id="293559"/>
    <lineage>
        <taxon>Eukaryota</taxon>
        <taxon>Fungi</taxon>
        <taxon>Dikarya</taxon>
        <taxon>Ascomycota</taxon>
        <taxon>Pezizomycotina</taxon>
        <taxon>Eurotiomycetes</taxon>
        <taxon>Eurotiomycetidae</taxon>
        <taxon>Eurotiales</taxon>
        <taxon>Aspergillaceae</taxon>
        <taxon>Penicillium</taxon>
    </lineage>
</organism>
<name>A0A9W9RJP8_9EURO</name>
<dbReference type="RefSeq" id="XP_056576296.1">
    <property type="nucleotide sequence ID" value="XM_056727724.1"/>
</dbReference>
<dbReference type="Proteomes" id="UP001147752">
    <property type="component" value="Unassembled WGS sequence"/>
</dbReference>
<reference evidence="1" key="1">
    <citation type="submission" date="2022-12" db="EMBL/GenBank/DDBJ databases">
        <authorList>
            <person name="Petersen C."/>
        </authorList>
    </citation>
    <scope>NUCLEOTIDE SEQUENCE</scope>
    <source>
        <strain evidence="1">IBT 3081</strain>
    </source>
</reference>
<dbReference type="AlphaFoldDB" id="A0A9W9RJP8"/>